<evidence type="ECO:0000313" key="2">
    <source>
        <dbReference type="Proteomes" id="UP000249046"/>
    </source>
</evidence>
<reference evidence="1 2" key="1">
    <citation type="submission" date="2017-08" db="EMBL/GenBank/DDBJ databases">
        <title>Infants hospitalized years apart are colonized by the same room-sourced microbial strains.</title>
        <authorList>
            <person name="Brooks B."/>
            <person name="Olm M.R."/>
            <person name="Firek B.A."/>
            <person name="Baker R."/>
            <person name="Thomas B.C."/>
            <person name="Morowitz M.J."/>
            <person name="Banfield J.F."/>
        </authorList>
    </citation>
    <scope>NUCLEOTIDE SEQUENCE [LARGE SCALE GENOMIC DNA]</scope>
    <source>
        <strain evidence="1">S2_005_003_R2_42</strain>
    </source>
</reference>
<proteinExistence type="predicted"/>
<sequence>MTDPTAAREATTARFRFVAHGDAPRAEDVAAVLAFWTREGAITDAAVRAARVREVVLHACDADGTVAGVCTARPVTLPQLGQPLYYWRTFVGTRWRATRLAYALLERSFARLEAEAATRDPACIGMLLELENPRFRDKGRAPVWRNGYVYVGRSPRGLELRVRYFRGARLLPPPPGGL</sequence>
<accession>A0A2W5KRH9</accession>
<dbReference type="AlphaFoldDB" id="A0A2W5KRH9"/>
<dbReference type="Proteomes" id="UP000249046">
    <property type="component" value="Unassembled WGS sequence"/>
</dbReference>
<evidence type="ECO:0008006" key="3">
    <source>
        <dbReference type="Google" id="ProtNLM"/>
    </source>
</evidence>
<name>A0A2W5KRH9_9GAMM</name>
<evidence type="ECO:0000313" key="1">
    <source>
        <dbReference type="EMBL" id="PZQ17375.1"/>
    </source>
</evidence>
<dbReference type="Gene3D" id="3.40.630.30">
    <property type="match status" value="1"/>
</dbReference>
<comment type="caution">
    <text evidence="1">The sequence shown here is derived from an EMBL/GenBank/DDBJ whole genome shotgun (WGS) entry which is preliminary data.</text>
</comment>
<gene>
    <name evidence="1" type="ORF">DI564_06085</name>
</gene>
<dbReference type="EMBL" id="QFPO01000004">
    <property type="protein sequence ID" value="PZQ17375.1"/>
    <property type="molecule type" value="Genomic_DNA"/>
</dbReference>
<protein>
    <recommendedName>
        <fullName evidence="3">N-acetyltransferase domain-containing protein</fullName>
    </recommendedName>
</protein>
<organism evidence="1 2">
    <name type="scientific">Rhodanobacter denitrificans</name>
    <dbReference type="NCBI Taxonomy" id="666685"/>
    <lineage>
        <taxon>Bacteria</taxon>
        <taxon>Pseudomonadati</taxon>
        <taxon>Pseudomonadota</taxon>
        <taxon>Gammaproteobacteria</taxon>
        <taxon>Lysobacterales</taxon>
        <taxon>Rhodanobacteraceae</taxon>
        <taxon>Rhodanobacter</taxon>
    </lineage>
</organism>